<dbReference type="AlphaFoldDB" id="A0AAC9LI51"/>
<dbReference type="Gene3D" id="1.20.120.450">
    <property type="entry name" value="dinb family like domain"/>
    <property type="match status" value="1"/>
</dbReference>
<name>A0AAC9LI51_9PSEU</name>
<dbReference type="EMBL" id="CP016076">
    <property type="protein sequence ID" value="APU16795.1"/>
    <property type="molecule type" value="Genomic_DNA"/>
</dbReference>
<dbReference type="Proteomes" id="UP000185511">
    <property type="component" value="Chromosome"/>
</dbReference>
<gene>
    <name evidence="2" type="ORF">UA74_23885</name>
</gene>
<dbReference type="InterPro" id="IPR024344">
    <property type="entry name" value="MDMPI_metal-binding"/>
</dbReference>
<reference evidence="3" key="1">
    <citation type="submission" date="2016-06" db="EMBL/GenBank/DDBJ databases">
        <title>Complete genome sequence of Actinoalloteichus fjordicus DSM 46855 (=ADI127-17), type strain of the new species Actinoalloteichus fjordicus.</title>
        <authorList>
            <person name="Ruckert C."/>
            <person name="Nouioui I."/>
            <person name="Willmese J."/>
            <person name="van Wezel G."/>
            <person name="Klenk H.-P."/>
            <person name="Kalinowski J."/>
            <person name="Zotchev S.B."/>
        </authorList>
    </citation>
    <scope>NUCLEOTIDE SEQUENCE [LARGE SCALE GENOMIC DNA]</scope>
    <source>
        <strain evidence="3">ADI127-7</strain>
    </source>
</reference>
<evidence type="ECO:0000313" key="3">
    <source>
        <dbReference type="Proteomes" id="UP000185511"/>
    </source>
</evidence>
<sequence length="191" mass="20269">MELHPMLAAGADELRGVAERIEPADFASPTPCAEFDVRALLNHVIWATRILSLAGRKEPFPTDVDWSEDQMTGDWRARLSDGLSETAKAWSEPAAWTGTTVIAGGSEFPATFAGELAFVELILHGWDLARAAGLPYDCGSATADAALAVMGRLAEQGRASGSFGPEIAVHDSASSFDRVLGLSGRDPQWAA</sequence>
<dbReference type="RefSeq" id="WP_075742268.1">
    <property type="nucleotide sequence ID" value="NZ_CP016076.1"/>
</dbReference>
<feature type="domain" description="Mycothiol-dependent maleylpyruvate isomerase metal-binding" evidence="1">
    <location>
        <begin position="7"/>
        <end position="129"/>
    </location>
</feature>
<dbReference type="Pfam" id="PF11716">
    <property type="entry name" value="MDMPI_N"/>
    <property type="match status" value="1"/>
</dbReference>
<dbReference type="SUPFAM" id="SSF109854">
    <property type="entry name" value="DinB/YfiT-like putative metalloenzymes"/>
    <property type="match status" value="1"/>
</dbReference>
<evidence type="ECO:0000259" key="1">
    <source>
        <dbReference type="Pfam" id="PF11716"/>
    </source>
</evidence>
<dbReference type="NCBIfam" id="TIGR03083">
    <property type="entry name" value="maleylpyruvate isomerase family mycothiol-dependent enzyme"/>
    <property type="match status" value="1"/>
</dbReference>
<proteinExistence type="predicted"/>
<dbReference type="GO" id="GO:0046872">
    <property type="term" value="F:metal ion binding"/>
    <property type="evidence" value="ECO:0007669"/>
    <property type="project" value="InterPro"/>
</dbReference>
<protein>
    <submittedName>
        <fullName evidence="2">TIGR03086 family protein</fullName>
    </submittedName>
</protein>
<organism evidence="2 3">
    <name type="scientific">Actinoalloteichus fjordicus</name>
    <dbReference type="NCBI Taxonomy" id="1612552"/>
    <lineage>
        <taxon>Bacteria</taxon>
        <taxon>Bacillati</taxon>
        <taxon>Actinomycetota</taxon>
        <taxon>Actinomycetes</taxon>
        <taxon>Pseudonocardiales</taxon>
        <taxon>Pseudonocardiaceae</taxon>
        <taxon>Actinoalloteichus</taxon>
    </lineage>
</organism>
<dbReference type="InterPro" id="IPR017517">
    <property type="entry name" value="Maleyloyr_isom"/>
</dbReference>
<dbReference type="NCBIfam" id="TIGR03086">
    <property type="entry name" value="TIGR03086 family metal-binding protein"/>
    <property type="match status" value="1"/>
</dbReference>
<evidence type="ECO:0000313" key="2">
    <source>
        <dbReference type="EMBL" id="APU16795.1"/>
    </source>
</evidence>
<dbReference type="InterPro" id="IPR017520">
    <property type="entry name" value="CHP03086"/>
</dbReference>
<keyword evidence="3" id="KW-1185">Reference proteome</keyword>
<accession>A0AAC9LI51</accession>
<dbReference type="KEGG" id="acad:UA74_23885"/>
<dbReference type="InterPro" id="IPR034660">
    <property type="entry name" value="DinB/YfiT-like"/>
</dbReference>